<reference evidence="3" key="1">
    <citation type="submission" date="2021-01" db="EMBL/GenBank/DDBJ databases">
        <authorList>
            <person name="Eckstrom K.M.E."/>
        </authorList>
    </citation>
    <scope>NUCLEOTIDE SEQUENCE</scope>
    <source>
        <strain evidence="3">UVCC 0001</strain>
    </source>
</reference>
<dbReference type="InterPro" id="IPR043153">
    <property type="entry name" value="DENN_C"/>
</dbReference>
<feature type="compositionally biased region" description="Basic residues" evidence="1">
    <location>
        <begin position="258"/>
        <end position="271"/>
    </location>
</feature>
<keyword evidence="4" id="KW-1185">Reference proteome</keyword>
<evidence type="ECO:0000313" key="3">
    <source>
        <dbReference type="EMBL" id="KAK2080456.1"/>
    </source>
</evidence>
<accession>A0AAD9IMK9</accession>
<proteinExistence type="predicted"/>
<dbReference type="Pfam" id="PF02141">
    <property type="entry name" value="DENN"/>
    <property type="match status" value="1"/>
</dbReference>
<dbReference type="AlphaFoldDB" id="A0AAD9IMK9"/>
<dbReference type="PANTHER" id="PTHR15288:SF0">
    <property type="entry name" value="UDENN DOMAIN-CONTAINING PROTEIN"/>
    <property type="match status" value="1"/>
</dbReference>
<evidence type="ECO:0000256" key="1">
    <source>
        <dbReference type="SAM" id="MobiDB-lite"/>
    </source>
</evidence>
<protein>
    <recommendedName>
        <fullName evidence="2">cDENN domain-containing protein</fullName>
    </recommendedName>
</protein>
<dbReference type="InterPro" id="IPR051942">
    <property type="entry name" value="DENN_domain_containing_2"/>
</dbReference>
<evidence type="ECO:0000259" key="2">
    <source>
        <dbReference type="SMART" id="SM00799"/>
    </source>
</evidence>
<comment type="caution">
    <text evidence="3">The sequence shown here is derived from an EMBL/GenBank/DDBJ whole genome shotgun (WGS) entry which is preliminary data.</text>
</comment>
<dbReference type="Gene3D" id="3.40.50.11500">
    <property type="match status" value="1"/>
</dbReference>
<evidence type="ECO:0000313" key="4">
    <source>
        <dbReference type="Proteomes" id="UP001255856"/>
    </source>
</evidence>
<name>A0AAD9IMK9_PROWI</name>
<gene>
    <name evidence="3" type="ORF">QBZ16_000309</name>
</gene>
<sequence>MTQERAWGQRARPAFDPAPSDRLFEHFVVVGLPHTLDVKAASSNIETYNRLRGCEHELGGLEVQPETSREARGQVQHGHRGPHLAAQVLHAWPPLTDATLAGTVPELCFPNGVRPALLERTPSMSELAEVVCGRAHLASDAQSFVFALRVTPDAGTAPRTLWGVCGYMRELVHRPPALLAARAGADAQALPRYLVTAPRCYLLLTHYPFFSLHFRVLQTVLGLERLDTMTSMAGSLTAEQERAARAAASPRARASGGPRRRAAALRQRHRGLLPGRSEADSFASAASLHSPEKAAPGAGPPREEASQAESVVSALSADESFEGDTRPLLAAEQPAGAPGGKAAPEGKAAPAGTPPRPVLARADVFSPQPRGVLPHMDEAAGDALPPLRVTNRAADPRGVTSRAVLEAFYAAPVPRFGQELVFSPDDALQAIAYRRSALARARRASGLHGAAAAAGVDLEAAENLGAWTIPALCRCMSLDGILTFLSAALQEAPTVVFCPNLGLLSAVVLSLVPLLLPFGWQSLLLPVMPSPARRLELLDAPVPFVVGVQYKTPEVSSRCSGLVRVNVRWRARTPELRALGRLTGAAHRPAHEVSDAQAALAGVFLSTVQTYLRGLVADLHTYTITDVSASAQRTSILLKEPFVEASGAHARQFMAALCETQLFAVYCDAALAQRDRRAGQGDDDD</sequence>
<feature type="region of interest" description="Disordered" evidence="1">
    <location>
        <begin position="237"/>
        <end position="356"/>
    </location>
</feature>
<feature type="compositionally biased region" description="Low complexity" evidence="1">
    <location>
        <begin position="245"/>
        <end position="257"/>
    </location>
</feature>
<dbReference type="Proteomes" id="UP001255856">
    <property type="component" value="Unassembled WGS sequence"/>
</dbReference>
<feature type="domain" description="cDENN" evidence="2">
    <location>
        <begin position="196"/>
        <end position="570"/>
    </location>
</feature>
<feature type="compositionally biased region" description="Low complexity" evidence="1">
    <location>
        <begin position="327"/>
        <end position="351"/>
    </location>
</feature>
<dbReference type="SMART" id="SM00799">
    <property type="entry name" value="DENN"/>
    <property type="match status" value="1"/>
</dbReference>
<dbReference type="InterPro" id="IPR001194">
    <property type="entry name" value="cDENN_dom"/>
</dbReference>
<dbReference type="PANTHER" id="PTHR15288">
    <property type="entry name" value="DENN DOMAIN-CONTAINING PROTEIN 2"/>
    <property type="match status" value="1"/>
</dbReference>
<dbReference type="EMBL" id="JASFZW010000001">
    <property type="protein sequence ID" value="KAK2080456.1"/>
    <property type="molecule type" value="Genomic_DNA"/>
</dbReference>
<organism evidence="3 4">
    <name type="scientific">Prototheca wickerhamii</name>
    <dbReference type="NCBI Taxonomy" id="3111"/>
    <lineage>
        <taxon>Eukaryota</taxon>
        <taxon>Viridiplantae</taxon>
        <taxon>Chlorophyta</taxon>
        <taxon>core chlorophytes</taxon>
        <taxon>Trebouxiophyceae</taxon>
        <taxon>Chlorellales</taxon>
        <taxon>Chlorellaceae</taxon>
        <taxon>Prototheca</taxon>
    </lineage>
</organism>